<gene>
    <name evidence="2" type="ORF">L207DRAFT_339361</name>
</gene>
<protein>
    <submittedName>
        <fullName evidence="2">Uncharacterized protein</fullName>
    </submittedName>
</protein>
<keyword evidence="1" id="KW-1133">Transmembrane helix</keyword>
<accession>A0A2J6RPQ6</accession>
<keyword evidence="1" id="KW-0812">Transmembrane</keyword>
<reference evidence="2 3" key="1">
    <citation type="submission" date="2016-04" db="EMBL/GenBank/DDBJ databases">
        <title>A degradative enzymes factory behind the ericoid mycorrhizal symbiosis.</title>
        <authorList>
            <consortium name="DOE Joint Genome Institute"/>
            <person name="Martino E."/>
            <person name="Morin E."/>
            <person name="Grelet G."/>
            <person name="Kuo A."/>
            <person name="Kohler A."/>
            <person name="Daghino S."/>
            <person name="Barry K."/>
            <person name="Choi C."/>
            <person name="Cichocki N."/>
            <person name="Clum A."/>
            <person name="Copeland A."/>
            <person name="Hainaut M."/>
            <person name="Haridas S."/>
            <person name="Labutti K."/>
            <person name="Lindquist E."/>
            <person name="Lipzen A."/>
            <person name="Khouja H.-R."/>
            <person name="Murat C."/>
            <person name="Ohm R."/>
            <person name="Olson A."/>
            <person name="Spatafora J."/>
            <person name="Veneault-Fourrey C."/>
            <person name="Henrissat B."/>
            <person name="Grigoriev I."/>
            <person name="Martin F."/>
            <person name="Perotto S."/>
        </authorList>
    </citation>
    <scope>NUCLEOTIDE SEQUENCE [LARGE SCALE GENOMIC DNA]</scope>
    <source>
        <strain evidence="2 3">F</strain>
    </source>
</reference>
<proteinExistence type="predicted"/>
<organism evidence="2 3">
    <name type="scientific">Hyaloscypha variabilis (strain UAMH 11265 / GT02V1 / F)</name>
    <name type="common">Meliniomyces variabilis</name>
    <dbReference type="NCBI Taxonomy" id="1149755"/>
    <lineage>
        <taxon>Eukaryota</taxon>
        <taxon>Fungi</taxon>
        <taxon>Dikarya</taxon>
        <taxon>Ascomycota</taxon>
        <taxon>Pezizomycotina</taxon>
        <taxon>Leotiomycetes</taxon>
        <taxon>Helotiales</taxon>
        <taxon>Hyaloscyphaceae</taxon>
        <taxon>Hyaloscypha</taxon>
        <taxon>Hyaloscypha variabilis</taxon>
    </lineage>
</organism>
<dbReference type="EMBL" id="KZ613945">
    <property type="protein sequence ID" value="PMD40495.1"/>
    <property type="molecule type" value="Genomic_DNA"/>
</dbReference>
<name>A0A2J6RPQ6_HYAVF</name>
<evidence type="ECO:0000313" key="3">
    <source>
        <dbReference type="Proteomes" id="UP000235786"/>
    </source>
</evidence>
<dbReference type="AlphaFoldDB" id="A0A2J6RPQ6"/>
<keyword evidence="3" id="KW-1185">Reference proteome</keyword>
<evidence type="ECO:0000313" key="2">
    <source>
        <dbReference type="EMBL" id="PMD40495.1"/>
    </source>
</evidence>
<sequence length="104" mass="11685">MPPVNAFPILLSFSSIDTQQRIFQTQMQNNPNSKSLFAKINIFLLLLIICILLLRISFWCFTKALDFLAPSCEETLADGTEIKMPVRGGSVGVLNRSRILPFPI</sequence>
<keyword evidence="1" id="KW-0472">Membrane</keyword>
<dbReference type="Proteomes" id="UP000235786">
    <property type="component" value="Unassembled WGS sequence"/>
</dbReference>
<feature type="transmembrane region" description="Helical" evidence="1">
    <location>
        <begin position="36"/>
        <end position="54"/>
    </location>
</feature>
<evidence type="ECO:0000256" key="1">
    <source>
        <dbReference type="SAM" id="Phobius"/>
    </source>
</evidence>